<sequence length="375" mass="40147">MAMKGRWRKDKRTQGAAGPSSSSSCSSSSSSSSSASSSSSFSSSSFSSCSSSASASGQPSSAEGRSSARLWASGGNATETNVSRENGVSAASADQSAVDTAGFFSRQRLAKEQAEGKNKGPQNAGALIACRAMKQSEYVLCDSSSFLGFKKALEGGSIYLPSFCCEKDDFSIFNNLLRDLQNYAEQVGSSADTAAPRPNSSSSPPAASSSSRPMPFVGAVNWSRHLKHENPSFSPTFRRVVAQLSSYFDVEVYATRLNLYMDGGDWKPFHKDSHAYSQVTHLQEDITVGASFGASRALEFVHDSSDSVRFSFPQHNGDVFAFCSEVNKAFKHGVPAAPGTTLSPRFSVILWGRRRTLNERNAGASELERENRGRL</sequence>
<proteinExistence type="predicted"/>
<evidence type="ECO:0000256" key="1">
    <source>
        <dbReference type="SAM" id="MobiDB-lite"/>
    </source>
</evidence>
<dbReference type="SUPFAM" id="SSF51197">
    <property type="entry name" value="Clavaminate synthase-like"/>
    <property type="match status" value="1"/>
</dbReference>
<feature type="compositionally biased region" description="Low complexity" evidence="1">
    <location>
        <begin position="194"/>
        <end position="212"/>
    </location>
</feature>
<evidence type="ECO:0000313" key="2">
    <source>
        <dbReference type="EMBL" id="KFH07321.1"/>
    </source>
</evidence>
<evidence type="ECO:0000313" key="3">
    <source>
        <dbReference type="Proteomes" id="UP000028840"/>
    </source>
</evidence>
<feature type="compositionally biased region" description="Low complexity" evidence="1">
    <location>
        <begin position="20"/>
        <end position="56"/>
    </location>
</feature>
<dbReference type="VEuPathDB" id="ToxoDB:TGVAND_204390"/>
<protein>
    <recommendedName>
        <fullName evidence="4">2OG-Fe(II) oxygenase family protein</fullName>
    </recommendedName>
</protein>
<feature type="region of interest" description="Disordered" evidence="1">
    <location>
        <begin position="1"/>
        <end position="69"/>
    </location>
</feature>
<dbReference type="Proteomes" id="UP000028840">
    <property type="component" value="Unassembled WGS sequence"/>
</dbReference>
<dbReference type="OrthoDB" id="411779at2759"/>
<feature type="region of interest" description="Disordered" evidence="1">
    <location>
        <begin position="188"/>
        <end position="212"/>
    </location>
</feature>
<gene>
    <name evidence="2" type="ORF">TGVAND_204390</name>
</gene>
<dbReference type="Gene3D" id="2.60.120.590">
    <property type="entry name" value="Alpha-ketoglutarate-dependent dioxygenase AlkB-like"/>
    <property type="match status" value="1"/>
</dbReference>
<reference evidence="2 3" key="2">
    <citation type="journal article" date="2015" name="Eukaryot. Cell">
        <title>Genetic mapping reveals that sinefungin resistance in Toxoplasma gondii is controlled by a putative amino acid transporter locus that can be used as a negative selectable marker.</title>
        <authorList>
            <person name="Behnke M.S."/>
            <person name="Khan A."/>
            <person name="Sibley L.D."/>
        </authorList>
    </citation>
    <scope>NUCLEOTIDE SEQUENCE [LARGE SCALE GENOMIC DNA]</scope>
    <source>
        <strain evidence="2 3">VAND</strain>
    </source>
</reference>
<dbReference type="EMBL" id="AEYJ02000793">
    <property type="protein sequence ID" value="KFH07321.1"/>
    <property type="molecule type" value="Genomic_DNA"/>
</dbReference>
<name>A0A086Q3Y9_TOXGO</name>
<dbReference type="PANTHER" id="PTHR42256:SF1">
    <property type="entry name" value="FE2OG DIOXYGENASE DOMAIN-CONTAINING PROTEIN"/>
    <property type="match status" value="1"/>
</dbReference>
<accession>A0A086Q3Y9</accession>
<comment type="caution">
    <text evidence="2">The sequence shown here is derived from an EMBL/GenBank/DDBJ whole genome shotgun (WGS) entry which is preliminary data.</text>
</comment>
<dbReference type="PROSITE" id="PS51257">
    <property type="entry name" value="PROKAR_LIPOPROTEIN"/>
    <property type="match status" value="1"/>
</dbReference>
<evidence type="ECO:0008006" key="4">
    <source>
        <dbReference type="Google" id="ProtNLM"/>
    </source>
</evidence>
<dbReference type="InterPro" id="IPR037151">
    <property type="entry name" value="AlkB-like_sf"/>
</dbReference>
<dbReference type="PANTHER" id="PTHR42256">
    <property type="entry name" value="OXOGLUTARATE/IRON-DEPENDENT DIOXYGENASE"/>
    <property type="match status" value="1"/>
</dbReference>
<organism evidence="2 3">
    <name type="scientific">Toxoplasma gondii VAND</name>
    <dbReference type="NCBI Taxonomy" id="933077"/>
    <lineage>
        <taxon>Eukaryota</taxon>
        <taxon>Sar</taxon>
        <taxon>Alveolata</taxon>
        <taxon>Apicomplexa</taxon>
        <taxon>Conoidasida</taxon>
        <taxon>Coccidia</taxon>
        <taxon>Eucoccidiorida</taxon>
        <taxon>Eimeriorina</taxon>
        <taxon>Sarcocystidae</taxon>
        <taxon>Toxoplasma</taxon>
    </lineage>
</organism>
<reference evidence="2 3" key="1">
    <citation type="submission" date="2014-08" db="EMBL/GenBank/DDBJ databases">
        <authorList>
            <person name="Sibley D."/>
            <person name="Venepally P."/>
            <person name="Karamycheva S."/>
            <person name="Hadjithomas M."/>
            <person name="Khan A."/>
            <person name="Brunk B."/>
            <person name="Roos D."/>
            <person name="Caler E."/>
            <person name="Lorenzi H."/>
        </authorList>
    </citation>
    <scope>NUCLEOTIDE SEQUENCE [LARGE SCALE GENOMIC DNA]</scope>
    <source>
        <strain evidence="2 3">VAND</strain>
    </source>
</reference>
<feature type="compositionally biased region" description="Basic residues" evidence="1">
    <location>
        <begin position="1"/>
        <end position="11"/>
    </location>
</feature>
<dbReference type="AlphaFoldDB" id="A0A086Q3Y9"/>